<keyword evidence="3" id="KW-1185">Reference proteome</keyword>
<evidence type="ECO:0000259" key="1">
    <source>
        <dbReference type="PROSITE" id="PS50878"/>
    </source>
</evidence>
<accession>A0A7M1RSL3</accession>
<dbReference type="EMBL" id="MT774402">
    <property type="protein sequence ID" value="QOR57276.1"/>
    <property type="molecule type" value="Genomic_DNA"/>
</dbReference>
<evidence type="ECO:0000313" key="2">
    <source>
        <dbReference type="EMBL" id="QOR57276.1"/>
    </source>
</evidence>
<dbReference type="Proteomes" id="UP000593599">
    <property type="component" value="Segment"/>
</dbReference>
<keyword evidence="2" id="KW-0548">Nucleotidyltransferase</keyword>
<keyword evidence="2" id="KW-0695">RNA-directed DNA polymerase</keyword>
<dbReference type="PROSITE" id="PS50878">
    <property type="entry name" value="RT_POL"/>
    <property type="match status" value="1"/>
</dbReference>
<sequence length="319" mass="38774">MEDVWKRVFIKNTYSSIRGRGIHKCANDLYKDLQNDVYKTRYCLKLDIRKFYPSIDHDILYSIILKKIKDKWLLKLLKGIIDSAKGVPIGNYLSQFFTNLYLAYFDHWIKEDVKCKYYYRYADDIVILDNNKDHLKNILIAIKFYFHNILKLELKPNYQVFPIESRGIDFVGYVFRHKYILLRKSIKTKISKLTHKYTNNKISKHVFESRMTSYRGWLKFCNSKHFSDIVLYSTKYRLSTWNGELKHITSLNNVRFYIVEVIIRLKYFEIHAIRNRVPFVVRSKNKWLYKTLNKIHLPYSFKYEHSKFQYKTKCHRTTR</sequence>
<organism evidence="2 3">
    <name type="scientific">uncultured phage cr7_1</name>
    <dbReference type="NCBI Taxonomy" id="2772086"/>
    <lineage>
        <taxon>Viruses</taxon>
        <taxon>Duplodnaviria</taxon>
        <taxon>Heunggongvirae</taxon>
        <taxon>Uroviricota</taxon>
        <taxon>Caudoviricetes</taxon>
        <taxon>Crassvirales</taxon>
        <taxon>Suoliviridae</taxon>
        <taxon>Oafivirinae</taxon>
        <taxon>Burzaovirus</taxon>
        <taxon>Burzaovirus coli</taxon>
    </lineage>
</organism>
<evidence type="ECO:0000313" key="3">
    <source>
        <dbReference type="Proteomes" id="UP000593599"/>
    </source>
</evidence>
<dbReference type="KEGG" id="vg:65131213"/>
<dbReference type="GeneID" id="65131213"/>
<dbReference type="GO" id="GO:0003964">
    <property type="term" value="F:RNA-directed DNA polymerase activity"/>
    <property type="evidence" value="ECO:0007669"/>
    <property type="project" value="UniProtKB-KW"/>
</dbReference>
<reference evidence="2 3" key="1">
    <citation type="submission" date="2020-07" db="EMBL/GenBank/DDBJ databases">
        <title>Taxonomic proposal: Crassvirales, a new order of highly abundant and diverse bacterial viruses.</title>
        <authorList>
            <person name="Shkoporov A.N."/>
            <person name="Stockdale S.R."/>
            <person name="Guerin E."/>
            <person name="Ross R.P."/>
            <person name="Hill C."/>
        </authorList>
    </citation>
    <scope>NUCLEOTIDE SEQUENCE [LARGE SCALE GENOMIC DNA]</scope>
</reference>
<feature type="domain" description="Reverse transcriptase" evidence="1">
    <location>
        <begin position="1"/>
        <end position="175"/>
    </location>
</feature>
<dbReference type="RefSeq" id="YP_010112728.1">
    <property type="nucleotide sequence ID" value="NC_055895.1"/>
</dbReference>
<dbReference type="InterPro" id="IPR051083">
    <property type="entry name" value="GrpII_Intron_Splice-Mob/Def"/>
</dbReference>
<dbReference type="SUPFAM" id="SSF56672">
    <property type="entry name" value="DNA/RNA polymerases"/>
    <property type="match status" value="1"/>
</dbReference>
<dbReference type="PANTHER" id="PTHR34047">
    <property type="entry name" value="NUCLEAR INTRON MATURASE 1, MITOCHONDRIAL-RELATED"/>
    <property type="match status" value="1"/>
</dbReference>
<dbReference type="CDD" id="cd01646">
    <property type="entry name" value="RT_Bac_retron_I"/>
    <property type="match status" value="1"/>
</dbReference>
<keyword evidence="2" id="KW-0808">Transferase</keyword>
<name>A0A7M1RSL3_9CAUD</name>
<dbReference type="InterPro" id="IPR000477">
    <property type="entry name" value="RT_dom"/>
</dbReference>
<dbReference type="InterPro" id="IPR043502">
    <property type="entry name" value="DNA/RNA_pol_sf"/>
</dbReference>
<protein>
    <submittedName>
        <fullName evidence="2">Retron-type RNA-directed DNA polymerase</fullName>
    </submittedName>
</protein>
<proteinExistence type="predicted"/>
<dbReference type="Pfam" id="PF00078">
    <property type="entry name" value="RVT_1"/>
    <property type="match status" value="1"/>
</dbReference>
<dbReference type="PANTHER" id="PTHR34047:SF8">
    <property type="entry name" value="PROTEIN YKFC"/>
    <property type="match status" value="1"/>
</dbReference>